<feature type="repeat" description="NHL" evidence="2">
    <location>
        <begin position="253"/>
        <end position="295"/>
    </location>
</feature>
<dbReference type="Pfam" id="PF01833">
    <property type="entry name" value="TIG"/>
    <property type="match status" value="1"/>
</dbReference>
<evidence type="ECO:0000313" key="5">
    <source>
        <dbReference type="EMBL" id="GAA4513267.1"/>
    </source>
</evidence>
<evidence type="ECO:0000259" key="4">
    <source>
        <dbReference type="Pfam" id="PF01833"/>
    </source>
</evidence>
<keyword evidence="1" id="KW-0677">Repeat</keyword>
<dbReference type="PROSITE" id="PS51125">
    <property type="entry name" value="NHL"/>
    <property type="match status" value="2"/>
</dbReference>
<dbReference type="PANTHER" id="PTHR13833:SF71">
    <property type="entry name" value="NHL DOMAIN-CONTAINING PROTEIN"/>
    <property type="match status" value="1"/>
</dbReference>
<dbReference type="Proteomes" id="UP001500394">
    <property type="component" value="Unassembled WGS sequence"/>
</dbReference>
<sequence>MKKIFLFFALILFFAASCSKESSSGIPEPQSPYITSISPNIGMEETIVTLKGKRFSPIPSENIVRFAGIRAEVLTATDSLLTVKVPYGASTGIVTITVKNRTTNGPSFTYGKSETELDEDGNEIEYDYITTTYAGTPGVQGNVLGDKDQARFMLPNGVSYDPTTGDLIVADRSAHSIKRITKDGQVILIAGTGTSGRVDGPIETASFYNPYKTAVDKLGNIYVADNGNHRIRKIDLINGVVTTLAGGAGSNTSGYTDGIGTTALFNTVTGIAVDDDFNVYVADAANHCVRKISPDGRVATLSGIFGSPGIRDGVWPNVTNNRPTAVCMSKDGFLYVADRYGQRIRKTNVKTGETVTIAGSGGSAAGSGGHVDGEALKARFNNPWGIEIDKNGVIYITELEGTAGKNQCVRMLKNGQVSTIAGIPNLSDYGFVNGKQGESRFYNPTDVTVDDEGNIYIADMNNYVIRKIVKVKRQ</sequence>
<dbReference type="EMBL" id="BAABGR010000006">
    <property type="protein sequence ID" value="GAA4513267.1"/>
    <property type="molecule type" value="Genomic_DNA"/>
</dbReference>
<gene>
    <name evidence="5" type="ORF">GCM10023173_08700</name>
</gene>
<protein>
    <recommendedName>
        <fullName evidence="4">IPT/TIG domain-containing protein</fullName>
    </recommendedName>
</protein>
<dbReference type="Pfam" id="PF01436">
    <property type="entry name" value="NHL"/>
    <property type="match status" value="5"/>
</dbReference>
<accession>A0ABP8QYK3</accession>
<dbReference type="InterPro" id="IPR013783">
    <property type="entry name" value="Ig-like_fold"/>
</dbReference>
<evidence type="ECO:0000256" key="3">
    <source>
        <dbReference type="SAM" id="SignalP"/>
    </source>
</evidence>
<dbReference type="Gene3D" id="2.60.40.10">
    <property type="entry name" value="Immunoglobulins"/>
    <property type="match status" value="1"/>
</dbReference>
<feature type="signal peptide" evidence="3">
    <location>
        <begin position="1"/>
        <end position="24"/>
    </location>
</feature>
<dbReference type="InterPro" id="IPR001258">
    <property type="entry name" value="NHL_repeat"/>
</dbReference>
<dbReference type="PROSITE" id="PS51257">
    <property type="entry name" value="PROKAR_LIPOPROTEIN"/>
    <property type="match status" value="1"/>
</dbReference>
<feature type="repeat" description="NHL" evidence="2">
    <location>
        <begin position="141"/>
        <end position="183"/>
    </location>
</feature>
<dbReference type="InterPro" id="IPR014756">
    <property type="entry name" value="Ig_E-set"/>
</dbReference>
<dbReference type="Gene3D" id="2.120.10.30">
    <property type="entry name" value="TolB, C-terminal domain"/>
    <property type="match status" value="3"/>
</dbReference>
<name>A0ABP8QYK3_9SPHI</name>
<evidence type="ECO:0000313" key="6">
    <source>
        <dbReference type="Proteomes" id="UP001500394"/>
    </source>
</evidence>
<dbReference type="SUPFAM" id="SSF81296">
    <property type="entry name" value="E set domains"/>
    <property type="match status" value="1"/>
</dbReference>
<dbReference type="CDD" id="cd00603">
    <property type="entry name" value="IPT_PCSR"/>
    <property type="match status" value="1"/>
</dbReference>
<evidence type="ECO:0000256" key="1">
    <source>
        <dbReference type="ARBA" id="ARBA00022737"/>
    </source>
</evidence>
<comment type="caution">
    <text evidence="5">The sequence shown here is derived from an EMBL/GenBank/DDBJ whole genome shotgun (WGS) entry which is preliminary data.</text>
</comment>
<dbReference type="InterPro" id="IPR011042">
    <property type="entry name" value="6-blade_b-propeller_TolB-like"/>
</dbReference>
<reference evidence="6" key="1">
    <citation type="journal article" date="2019" name="Int. J. Syst. Evol. Microbiol.">
        <title>The Global Catalogue of Microorganisms (GCM) 10K type strain sequencing project: providing services to taxonomists for standard genome sequencing and annotation.</title>
        <authorList>
            <consortium name="The Broad Institute Genomics Platform"/>
            <consortium name="The Broad Institute Genome Sequencing Center for Infectious Disease"/>
            <person name="Wu L."/>
            <person name="Ma J."/>
        </authorList>
    </citation>
    <scope>NUCLEOTIDE SEQUENCE [LARGE SCALE GENOMIC DNA]</scope>
    <source>
        <strain evidence="6">JCM 17858</strain>
    </source>
</reference>
<proteinExistence type="predicted"/>
<dbReference type="InterPro" id="IPR002909">
    <property type="entry name" value="IPT_dom"/>
</dbReference>
<evidence type="ECO:0000256" key="2">
    <source>
        <dbReference type="PROSITE-ProRule" id="PRU00504"/>
    </source>
</evidence>
<feature type="domain" description="IPT/TIG" evidence="4">
    <location>
        <begin position="32"/>
        <end position="110"/>
    </location>
</feature>
<keyword evidence="3" id="KW-0732">Signal</keyword>
<dbReference type="PANTHER" id="PTHR13833">
    <property type="match status" value="1"/>
</dbReference>
<dbReference type="SUPFAM" id="SSF101898">
    <property type="entry name" value="NHL repeat"/>
    <property type="match status" value="1"/>
</dbReference>
<organism evidence="5 6">
    <name type="scientific">Sphingobacterium thermophilum</name>
    <dbReference type="NCBI Taxonomy" id="768534"/>
    <lineage>
        <taxon>Bacteria</taxon>
        <taxon>Pseudomonadati</taxon>
        <taxon>Bacteroidota</taxon>
        <taxon>Sphingobacteriia</taxon>
        <taxon>Sphingobacteriales</taxon>
        <taxon>Sphingobacteriaceae</taxon>
        <taxon>Sphingobacterium</taxon>
    </lineage>
</organism>
<dbReference type="RefSeq" id="WP_345065218.1">
    <property type="nucleotide sequence ID" value="NZ_BAABGR010000006.1"/>
</dbReference>
<feature type="chain" id="PRO_5046498456" description="IPT/TIG domain-containing protein" evidence="3">
    <location>
        <begin position="25"/>
        <end position="474"/>
    </location>
</feature>
<keyword evidence="6" id="KW-1185">Reference proteome</keyword>